<dbReference type="OrthoDB" id="8685801at2"/>
<dbReference type="RefSeq" id="WP_092574056.1">
    <property type="nucleotide sequence ID" value="NZ_FMAF01000006.1"/>
</dbReference>
<evidence type="ECO:0000313" key="2">
    <source>
        <dbReference type="Proteomes" id="UP000199205"/>
    </source>
</evidence>
<dbReference type="EMBL" id="FMAF01000006">
    <property type="protein sequence ID" value="SCB30645.1"/>
    <property type="molecule type" value="Genomic_DNA"/>
</dbReference>
<organism evidence="1 2">
    <name type="scientific">Rhizobium lusitanum</name>
    <dbReference type="NCBI Taxonomy" id="293958"/>
    <lineage>
        <taxon>Bacteria</taxon>
        <taxon>Pseudomonadati</taxon>
        <taxon>Pseudomonadota</taxon>
        <taxon>Alphaproteobacteria</taxon>
        <taxon>Hyphomicrobiales</taxon>
        <taxon>Rhizobiaceae</taxon>
        <taxon>Rhizobium/Agrobacterium group</taxon>
        <taxon>Rhizobium</taxon>
    </lineage>
</organism>
<dbReference type="AlphaFoldDB" id="A0A1C3VSP8"/>
<dbReference type="Gene3D" id="1.10.3790.10">
    <property type="entry name" value="NinB"/>
    <property type="match status" value="1"/>
</dbReference>
<evidence type="ECO:0000313" key="1">
    <source>
        <dbReference type="EMBL" id="SCB30645.1"/>
    </source>
</evidence>
<dbReference type="InterPro" id="IPR036619">
    <property type="entry name" value="NinB_sf"/>
</dbReference>
<protein>
    <submittedName>
        <fullName evidence="1">Uncharacterized protein</fullName>
    </submittedName>
</protein>
<reference evidence="2" key="1">
    <citation type="submission" date="2016-08" db="EMBL/GenBank/DDBJ databases">
        <authorList>
            <person name="Varghese N."/>
            <person name="Submissions Spin"/>
        </authorList>
    </citation>
    <scope>NUCLEOTIDE SEQUENCE [LARGE SCALE GENOMIC DNA]</scope>
    <source>
        <strain evidence="2">P1-7</strain>
    </source>
</reference>
<gene>
    <name evidence="1" type="ORF">GA0061101_106136</name>
</gene>
<name>A0A1C3VSP8_9HYPH</name>
<dbReference type="Proteomes" id="UP000199205">
    <property type="component" value="Unassembled WGS sequence"/>
</dbReference>
<sequence length="152" mass="17626">MATNNRIIETEQARDMLVKFIAGKKLPFASSITDGKHRTNDQNRLQRQWVMEISAQLGDQTPEEVRGYCKLHLGVPILRNENDVFKAEYDAVIMPLPYEHKLKLMMVPFDFGVTRIMTTRQKTAYLNDVHRHFSEQGLILTNPEDLKNRRAA</sequence>
<proteinExistence type="predicted"/>
<accession>A0A1C3VSP8</accession>